<gene>
    <name evidence="5" type="primary">kdgK</name>
    <name evidence="5" type="ORF">MHSWG343_03160</name>
</gene>
<evidence type="ECO:0000313" key="5">
    <source>
        <dbReference type="EMBL" id="GCE63327.1"/>
    </source>
</evidence>
<dbReference type="GO" id="GO:0016301">
    <property type="term" value="F:kinase activity"/>
    <property type="evidence" value="ECO:0007669"/>
    <property type="project" value="UniProtKB-KW"/>
</dbReference>
<accession>A0A478FQF8</accession>
<dbReference type="InterPro" id="IPR029056">
    <property type="entry name" value="Ribokinase-like"/>
</dbReference>
<evidence type="ECO:0000313" key="6">
    <source>
        <dbReference type="Proteomes" id="UP000324831"/>
    </source>
</evidence>
<dbReference type="PANTHER" id="PTHR43320">
    <property type="entry name" value="SUGAR KINASE"/>
    <property type="match status" value="1"/>
</dbReference>
<dbReference type="EMBL" id="BIMN01000001">
    <property type="protein sequence ID" value="GCE63327.1"/>
    <property type="molecule type" value="Genomic_DNA"/>
</dbReference>
<organism evidence="5 6">
    <name type="scientific">Candidatus Mycoplasma haematohominis</name>
    <dbReference type="NCBI Taxonomy" id="1494318"/>
    <lineage>
        <taxon>Bacteria</taxon>
        <taxon>Bacillati</taxon>
        <taxon>Mycoplasmatota</taxon>
        <taxon>Mollicutes</taxon>
        <taxon>Mycoplasmataceae</taxon>
        <taxon>Mycoplasma</taxon>
    </lineage>
</organism>
<dbReference type="Pfam" id="PF00294">
    <property type="entry name" value="PfkB"/>
    <property type="match status" value="1"/>
</dbReference>
<dbReference type="CDD" id="cd01168">
    <property type="entry name" value="adenosine_kinase"/>
    <property type="match status" value="1"/>
</dbReference>
<name>A0A478FQF8_9MOLU</name>
<feature type="domain" description="Carbohydrate kinase PfkB" evidence="4">
    <location>
        <begin position="56"/>
        <end position="313"/>
    </location>
</feature>
<evidence type="ECO:0000259" key="4">
    <source>
        <dbReference type="Pfam" id="PF00294"/>
    </source>
</evidence>
<dbReference type="InterPro" id="IPR002173">
    <property type="entry name" value="Carboh/pur_kinase_PfkB_CS"/>
</dbReference>
<dbReference type="PANTHER" id="PTHR43320:SF3">
    <property type="entry name" value="CARBOHYDRATE KINASE PFKB DOMAIN-CONTAINING PROTEIN"/>
    <property type="match status" value="1"/>
</dbReference>
<dbReference type="InterPro" id="IPR052700">
    <property type="entry name" value="Carb_kinase_PfkB-like"/>
</dbReference>
<dbReference type="PROSITE" id="PS00584">
    <property type="entry name" value="PFKB_KINASES_2"/>
    <property type="match status" value="1"/>
</dbReference>
<comment type="caution">
    <text evidence="5">The sequence shown here is derived from an EMBL/GenBank/DDBJ whole genome shotgun (WGS) entry which is preliminary data.</text>
</comment>
<dbReference type="Proteomes" id="UP000324831">
    <property type="component" value="Unassembled WGS sequence"/>
</dbReference>
<proteinExistence type="inferred from homology"/>
<evidence type="ECO:0000256" key="1">
    <source>
        <dbReference type="ARBA" id="ARBA00010688"/>
    </source>
</evidence>
<dbReference type="InterPro" id="IPR011611">
    <property type="entry name" value="PfkB_dom"/>
</dbReference>
<keyword evidence="2" id="KW-0808">Transferase</keyword>
<dbReference type="SUPFAM" id="SSF53613">
    <property type="entry name" value="Ribokinase-like"/>
    <property type="match status" value="1"/>
</dbReference>
<protein>
    <submittedName>
        <fullName evidence="5">2-dehydro-3-deoxygluconokinase</fullName>
    </submittedName>
</protein>
<reference evidence="5 6" key="1">
    <citation type="submission" date="2019-01" db="EMBL/GenBank/DDBJ databases">
        <title>Draft genome sequences of Candidatus Mycoplasma haemohominis SWG34-3 identified from a patient with pyrexia, anemia and liver dysfunction.</title>
        <authorList>
            <person name="Sekizuka T."/>
            <person name="Hattori N."/>
            <person name="Katano H."/>
            <person name="Takuma T."/>
            <person name="Ito T."/>
            <person name="Arai N."/>
            <person name="Yanai R."/>
            <person name="Ishii S."/>
            <person name="Miura Y."/>
            <person name="Tokunaga T."/>
            <person name="Watanabe H."/>
            <person name="Nomura N."/>
            <person name="Eguchi J."/>
            <person name="Arai T."/>
            <person name="Hasegawa H."/>
            <person name="Nakamaki T."/>
            <person name="Wakita T."/>
            <person name="Niki Y."/>
            <person name="Kuroda M."/>
        </authorList>
    </citation>
    <scope>NUCLEOTIDE SEQUENCE [LARGE SCALE GENOMIC DNA]</scope>
    <source>
        <strain evidence="5">SWG34-3</strain>
    </source>
</reference>
<evidence type="ECO:0000256" key="2">
    <source>
        <dbReference type="ARBA" id="ARBA00022679"/>
    </source>
</evidence>
<dbReference type="AlphaFoldDB" id="A0A478FQF8"/>
<evidence type="ECO:0000256" key="3">
    <source>
        <dbReference type="ARBA" id="ARBA00022777"/>
    </source>
</evidence>
<keyword evidence="3 5" id="KW-0418">Kinase</keyword>
<comment type="similarity">
    <text evidence="1">Belongs to the carbohydrate kinase PfkB family.</text>
</comment>
<sequence length="327" mass="35908">MSRGLLCFGNPLIDSYAFVEDAFLEKNKLIKGSNAILTKEEISNITKDLEFVFIDCGGSSSNVARGIGILGYRVGLVGQYGDDETGKIVEKSLKSCNVENLSFVKPGGITTQVVACITSDAQRTMFAIFGASHEEYIKPFDLEILNDWEGILLEGYHFCNASLNGLAQKVAHKAKELNKKTILIISSIFQVPGYKENLLQAINCFSIVTGTSEEFMQLFDKNDIEEMLEYLEKSNFELAAVTLGKEGSYIIYKGKRMFVNAPAVENVVDTTGAGDCFAAGLLFGYFSGYPLEKSIEIANIMAGQAISKIGVCLNDEVKEKVRNKLVR</sequence>
<dbReference type="Gene3D" id="3.40.1190.20">
    <property type="match status" value="1"/>
</dbReference>